<dbReference type="AlphaFoldDB" id="A0A5C6RYV5"/>
<sequence length="278" mass="32037">MHNVKNYILLLFIGWTLVSCNKQELEADIPAYIYINNFTLTTTPEQGTSSHKITDAWVYLDQELLGVFELPVRFPVVKEGSFKLEVYPGIKENGIAERRERYLFYNGYSKQIQLEKEKTIEINPTTTYTSGTTFYWMEDFESASLPFLYNVISDTVMNKTTSDVFEGSYAGEVVLTPLMDFFECNTPGFSTLPRFGSPVFLELNFKTNKPVLVGLYADSEQLGLFYLNTSSSWNKIYLNFTEAIQTRPASNDYKIFFGFQNNLQEPDFKIDNLKLIHL</sequence>
<dbReference type="Proteomes" id="UP000321721">
    <property type="component" value="Unassembled WGS sequence"/>
</dbReference>
<comment type="caution">
    <text evidence="1">The sequence shown here is derived from an EMBL/GenBank/DDBJ whole genome shotgun (WGS) entry which is preliminary data.</text>
</comment>
<dbReference type="PROSITE" id="PS51257">
    <property type="entry name" value="PROKAR_LIPOPROTEIN"/>
    <property type="match status" value="1"/>
</dbReference>
<name>A0A5C6RYV5_9FLAO</name>
<dbReference type="OrthoDB" id="1491784at2"/>
<dbReference type="EMBL" id="VOOS01000001">
    <property type="protein sequence ID" value="TXB66830.1"/>
    <property type="molecule type" value="Genomic_DNA"/>
</dbReference>
<evidence type="ECO:0000313" key="1">
    <source>
        <dbReference type="EMBL" id="TXB66830.1"/>
    </source>
</evidence>
<reference evidence="1 2" key="1">
    <citation type="submission" date="2019-08" db="EMBL/GenBank/DDBJ databases">
        <title>Genome of Vicingus serpentipes NCIMB 15042.</title>
        <authorList>
            <person name="Bowman J.P."/>
        </authorList>
    </citation>
    <scope>NUCLEOTIDE SEQUENCE [LARGE SCALE GENOMIC DNA]</scope>
    <source>
        <strain evidence="1 2">NCIMB 15042</strain>
    </source>
</reference>
<proteinExistence type="predicted"/>
<dbReference type="RefSeq" id="WP_147097813.1">
    <property type="nucleotide sequence ID" value="NZ_VOOS01000001.1"/>
</dbReference>
<accession>A0A5C6RYV5</accession>
<keyword evidence="2" id="KW-1185">Reference proteome</keyword>
<protein>
    <submittedName>
        <fullName evidence="1">Uncharacterized protein</fullName>
    </submittedName>
</protein>
<evidence type="ECO:0000313" key="2">
    <source>
        <dbReference type="Proteomes" id="UP000321721"/>
    </source>
</evidence>
<gene>
    <name evidence="1" type="ORF">FRY74_01200</name>
</gene>
<organism evidence="1 2">
    <name type="scientific">Vicingus serpentipes</name>
    <dbReference type="NCBI Taxonomy" id="1926625"/>
    <lineage>
        <taxon>Bacteria</taxon>
        <taxon>Pseudomonadati</taxon>
        <taxon>Bacteroidota</taxon>
        <taxon>Flavobacteriia</taxon>
        <taxon>Flavobacteriales</taxon>
        <taxon>Vicingaceae</taxon>
        <taxon>Vicingus</taxon>
    </lineage>
</organism>